<dbReference type="PANTHER" id="PTHR43004:SF19">
    <property type="entry name" value="BINDING MONOOXYGENASE, PUTATIVE (JCVI)-RELATED"/>
    <property type="match status" value="1"/>
</dbReference>
<dbReference type="EMBL" id="CP138585">
    <property type="protein sequence ID" value="WPH01326.1"/>
    <property type="molecule type" value="Genomic_DNA"/>
</dbReference>
<dbReference type="SUPFAM" id="SSF51905">
    <property type="entry name" value="FAD/NAD(P)-binding domain"/>
    <property type="match status" value="1"/>
</dbReference>
<dbReference type="InterPro" id="IPR050641">
    <property type="entry name" value="RIFMO-like"/>
</dbReference>
<keyword evidence="2" id="KW-0285">Flavoprotein</keyword>
<evidence type="ECO:0000259" key="5">
    <source>
        <dbReference type="Pfam" id="PF01494"/>
    </source>
</evidence>
<sequence>MHQPTTYSVLIAGAGPVGLFLACELALQKVSCAVLERTTSTHDPWKHGPLGFRGLNTRSVEAFYRRGLLDKVFSDRHSARKSERAQTFQRRKDGKPQFVGHFAGMMLDGNLLDLSRWRYFLPGPSTLPGPTFQGHLERVLAERAVNLGVPILRGKGVVGVRDIGDEVHVTTMREDASVDESGEVLKTKYLVGCDGGRSTVRKAAGFEFTGTDGEFVGYRATCTLDKPELLKMGFNITPKGMYIVPGPGAVYVVDFATKDFDRKQPVTREHFESVLRRVSGLDIRVNALELASSFTDRCYQATQYRKGRVLLAGDSAHIHSPLGAQGLNTGIEDAINLGWKLASTLHGTAPEGLLDTYHAERHPAAAAVLDWSRAQVSTLRPNPSDRATAKIIRDLLQTEQGVTYFVERVWGATLKYDLDSKEDLGSKQDKKNAHALIGLSAPDFEFADETRLGPKLEQGKFLMVDFEDNEELRKYIDSLAGEVLYYAGVAKEMFGLKALLVRPDGTVIWAEEGEVDVQRLKDVLARWIIV</sequence>
<proteinExistence type="predicted"/>
<comment type="cofactor">
    <cofactor evidence="1">
        <name>FAD</name>
        <dbReference type="ChEBI" id="CHEBI:57692"/>
    </cofactor>
</comment>
<protein>
    <submittedName>
        <fullName evidence="6">FAD binding domain-containing protein</fullName>
    </submittedName>
</protein>
<gene>
    <name evidence="6" type="ORF">R9X50_00416500</name>
</gene>
<evidence type="ECO:0000313" key="7">
    <source>
        <dbReference type="Proteomes" id="UP001303373"/>
    </source>
</evidence>
<reference evidence="6 7" key="1">
    <citation type="submission" date="2023-11" db="EMBL/GenBank/DDBJ databases">
        <title>An acidophilic fungus is an integral part of prey digestion in a carnivorous sundew plant.</title>
        <authorList>
            <person name="Tsai I.J."/>
        </authorList>
    </citation>
    <scope>NUCLEOTIDE SEQUENCE [LARGE SCALE GENOMIC DNA]</scope>
    <source>
        <strain evidence="6">169a</strain>
    </source>
</reference>
<dbReference type="GO" id="GO:0071949">
    <property type="term" value="F:FAD binding"/>
    <property type="evidence" value="ECO:0007669"/>
    <property type="project" value="InterPro"/>
</dbReference>
<evidence type="ECO:0000256" key="2">
    <source>
        <dbReference type="ARBA" id="ARBA00022630"/>
    </source>
</evidence>
<evidence type="ECO:0000313" key="6">
    <source>
        <dbReference type="EMBL" id="WPH01326.1"/>
    </source>
</evidence>
<keyword evidence="3" id="KW-0274">FAD</keyword>
<dbReference type="Gene3D" id="3.30.70.2450">
    <property type="match status" value="1"/>
</dbReference>
<dbReference type="Proteomes" id="UP001303373">
    <property type="component" value="Chromosome 6"/>
</dbReference>
<name>A0AAQ3R4U8_9PEZI</name>
<dbReference type="PANTHER" id="PTHR43004">
    <property type="entry name" value="TRK SYSTEM POTASSIUM UPTAKE PROTEIN"/>
    <property type="match status" value="1"/>
</dbReference>
<feature type="domain" description="FAD-binding" evidence="5">
    <location>
        <begin position="7"/>
        <end position="372"/>
    </location>
</feature>
<dbReference type="InterPro" id="IPR036188">
    <property type="entry name" value="FAD/NAD-bd_sf"/>
</dbReference>
<evidence type="ECO:0000256" key="3">
    <source>
        <dbReference type="ARBA" id="ARBA00022827"/>
    </source>
</evidence>
<keyword evidence="4" id="KW-0560">Oxidoreductase</keyword>
<dbReference type="Gene3D" id="3.40.30.120">
    <property type="match status" value="1"/>
</dbReference>
<accession>A0AAQ3R4U8</accession>
<evidence type="ECO:0000256" key="4">
    <source>
        <dbReference type="ARBA" id="ARBA00023002"/>
    </source>
</evidence>
<keyword evidence="7" id="KW-1185">Reference proteome</keyword>
<dbReference type="InterPro" id="IPR002938">
    <property type="entry name" value="FAD-bd"/>
</dbReference>
<organism evidence="6 7">
    <name type="scientific">Acrodontium crateriforme</name>
    <dbReference type="NCBI Taxonomy" id="150365"/>
    <lineage>
        <taxon>Eukaryota</taxon>
        <taxon>Fungi</taxon>
        <taxon>Dikarya</taxon>
        <taxon>Ascomycota</taxon>
        <taxon>Pezizomycotina</taxon>
        <taxon>Dothideomycetes</taxon>
        <taxon>Dothideomycetidae</taxon>
        <taxon>Mycosphaerellales</taxon>
        <taxon>Teratosphaeriaceae</taxon>
        <taxon>Acrodontium</taxon>
    </lineage>
</organism>
<dbReference type="Pfam" id="PF01494">
    <property type="entry name" value="FAD_binding_3"/>
    <property type="match status" value="1"/>
</dbReference>
<dbReference type="AlphaFoldDB" id="A0AAQ3R4U8"/>
<dbReference type="PRINTS" id="PR00420">
    <property type="entry name" value="RNGMNOXGNASE"/>
</dbReference>
<evidence type="ECO:0000256" key="1">
    <source>
        <dbReference type="ARBA" id="ARBA00001974"/>
    </source>
</evidence>
<dbReference type="Pfam" id="PF21274">
    <property type="entry name" value="Rng_hyd_C"/>
    <property type="match status" value="1"/>
</dbReference>
<dbReference type="GO" id="GO:0016709">
    <property type="term" value="F:oxidoreductase activity, acting on paired donors, with incorporation or reduction of molecular oxygen, NAD(P)H as one donor, and incorporation of one atom of oxygen"/>
    <property type="evidence" value="ECO:0007669"/>
    <property type="project" value="UniProtKB-ARBA"/>
</dbReference>
<dbReference type="Gene3D" id="3.50.50.60">
    <property type="entry name" value="FAD/NAD(P)-binding domain"/>
    <property type="match status" value="1"/>
</dbReference>